<name>A0ABX1PL89_9RHOO</name>
<dbReference type="RefSeq" id="WP_169117983.1">
    <property type="nucleotide sequence ID" value="NZ_WTVG02000037.1"/>
</dbReference>
<accession>A0ABX1PL89</accession>
<dbReference type="InterPro" id="IPR025293">
    <property type="entry name" value="YfiR/HmsC-like"/>
</dbReference>
<dbReference type="Proteomes" id="UP000615989">
    <property type="component" value="Unassembled WGS sequence"/>
</dbReference>
<keyword evidence="1" id="KW-0732">Signal</keyword>
<protein>
    <submittedName>
        <fullName evidence="2">DUF4154 domain-containing protein</fullName>
    </submittedName>
</protein>
<dbReference type="EMBL" id="WTVG01000016">
    <property type="protein sequence ID" value="NMG24581.1"/>
    <property type="molecule type" value="Genomic_DNA"/>
</dbReference>
<evidence type="ECO:0000313" key="2">
    <source>
        <dbReference type="EMBL" id="NMG24581.1"/>
    </source>
</evidence>
<feature type="signal peptide" evidence="1">
    <location>
        <begin position="1"/>
        <end position="34"/>
    </location>
</feature>
<organism evidence="2 3">
    <name type="scientific">Aromatoleum anaerobium</name>
    <dbReference type="NCBI Taxonomy" id="182180"/>
    <lineage>
        <taxon>Bacteria</taxon>
        <taxon>Pseudomonadati</taxon>
        <taxon>Pseudomonadota</taxon>
        <taxon>Betaproteobacteria</taxon>
        <taxon>Rhodocyclales</taxon>
        <taxon>Rhodocyclaceae</taxon>
        <taxon>Aromatoleum</taxon>
    </lineage>
</organism>
<gene>
    <name evidence="2" type="ORF">GO606_07540</name>
</gene>
<reference evidence="2" key="1">
    <citation type="submission" date="2019-12" db="EMBL/GenBank/DDBJ databases">
        <title>Comparative genomics gives insights into the taxonomy of the Azoarcus-Aromatoleum group and reveals separate origins of nif in the plant-associated Azoarcus and non-plant-associated Aromatoleum sub-groups.</title>
        <authorList>
            <person name="Lafos M."/>
            <person name="Maluk M."/>
            <person name="Batista M."/>
            <person name="Junghare M."/>
            <person name="Carmona M."/>
            <person name="Faoro H."/>
            <person name="Cruz L.M."/>
            <person name="Battistoni F."/>
            <person name="De Souza E."/>
            <person name="Pedrosa F."/>
            <person name="Chen W.-M."/>
            <person name="Poole P.S."/>
            <person name="Dixon R.A."/>
            <person name="James E.K."/>
        </authorList>
    </citation>
    <scope>NUCLEOTIDE SEQUENCE</scope>
    <source>
        <strain evidence="2">LuFRes1</strain>
    </source>
</reference>
<comment type="caution">
    <text evidence="2">The sequence shown here is derived from an EMBL/GenBank/DDBJ whole genome shotgun (WGS) entry which is preliminary data.</text>
</comment>
<evidence type="ECO:0000256" key="1">
    <source>
        <dbReference type="SAM" id="SignalP"/>
    </source>
</evidence>
<dbReference type="Pfam" id="PF13689">
    <property type="entry name" value="DUF4154"/>
    <property type="match status" value="1"/>
</dbReference>
<feature type="chain" id="PRO_5046836233" evidence="1">
    <location>
        <begin position="35"/>
        <end position="198"/>
    </location>
</feature>
<keyword evidence="3" id="KW-1185">Reference proteome</keyword>
<evidence type="ECO:0000313" key="3">
    <source>
        <dbReference type="Proteomes" id="UP000615989"/>
    </source>
</evidence>
<proteinExistence type="predicted"/>
<sequence>MSLMGKIRFRTRRAARTLLCALLVLGSPWLGANAADEQDARRIAVGLNVFPTFLAADQDIAAKRAGEGPLLLLVVHRDEPGLAERSADGLRDKGTIRGIPLKVEAVALSRLAHYADADVAGVFVVQRLGEDLPQLLAFGRRHKLLTFSPFEGDVEKGIAAGIVVGDRVLPYVNLAAAAAAGIRIKPFFLRIAERYEQP</sequence>